<evidence type="ECO:0000313" key="7">
    <source>
        <dbReference type="Proteomes" id="UP000224634"/>
    </source>
</evidence>
<keyword evidence="7" id="KW-1185">Reference proteome</keyword>
<sequence>MAARRAVTRSIPTLFPRPFASPRIPITAFASRTMPSQTAKSNIAVRRLHATAQQLRPATATAASSASSASTIDDIRMNHEPIASPVDTCNFIDNKFVSSKASTWIDLHDPATNNLVTRVPQSTDVEMRAAVDSAQKAFPAWKATSIMAKQQIMFKFVSLIRANWDRLAANITLEQGKTFADAKGDVLRGLQVAETACGITTQMTGEVLEVAKDMETRSYREPLGVVAAICPFNFPAMIPLWSIPIATMTGNTLIIKPSERDPGAAMILAELTREAGFPDGVVNIIHGSAKAVDFIIDAPAIKAISFVGSNRAGEYIFTRGSANGKRVQANLGAKNHAAVLPDCNKNHALNAIVGAAFGAAGQRCMALSTLVMVGESKEWLPEIAERAKDLKVGGGFEEGTDLGPVISPESKKRIEALIASAEEEGATILLDGRGCKPAKYPNGNFIGPTIITGVKPHMKCYTEEIFGPVLVCLETPTIDDAINLINANEYGNGAAVFTSSGPTANRFQRELEAGQLGINVPIPVPLPMFSFTGNKKSIAGGGANTFYGKPGLQFYTQQKTVTSLWRSEDATASKASVVMPTHQ</sequence>
<evidence type="ECO:0000259" key="5">
    <source>
        <dbReference type="Pfam" id="PF00171"/>
    </source>
</evidence>
<dbReference type="AlphaFoldDB" id="A0A2B7Z290"/>
<dbReference type="FunFam" id="3.40.309.10:FF:000002">
    <property type="entry name" value="Methylmalonate-semialdehyde dehydrogenase (Acylating)"/>
    <property type="match status" value="1"/>
</dbReference>
<organism evidence="6 7">
    <name type="scientific">Polytolypa hystricis (strain UAMH7299)</name>
    <dbReference type="NCBI Taxonomy" id="1447883"/>
    <lineage>
        <taxon>Eukaryota</taxon>
        <taxon>Fungi</taxon>
        <taxon>Dikarya</taxon>
        <taxon>Ascomycota</taxon>
        <taxon>Pezizomycotina</taxon>
        <taxon>Eurotiomycetes</taxon>
        <taxon>Eurotiomycetidae</taxon>
        <taxon>Onygenales</taxon>
        <taxon>Onygenales incertae sedis</taxon>
        <taxon>Polytolypa</taxon>
    </lineage>
</organism>
<dbReference type="InterPro" id="IPR016161">
    <property type="entry name" value="Ald_DH/histidinol_DH"/>
</dbReference>
<reference evidence="6 7" key="1">
    <citation type="submission" date="2017-10" db="EMBL/GenBank/DDBJ databases">
        <title>Comparative genomics in systemic dimorphic fungi from Ajellomycetaceae.</title>
        <authorList>
            <person name="Munoz J.F."/>
            <person name="Mcewen J.G."/>
            <person name="Clay O.K."/>
            <person name="Cuomo C.A."/>
        </authorList>
    </citation>
    <scope>NUCLEOTIDE SEQUENCE [LARGE SCALE GENOMIC DNA]</scope>
    <source>
        <strain evidence="6 7">UAMH7299</strain>
    </source>
</reference>
<keyword evidence="4" id="KW-0520">NAD</keyword>
<dbReference type="PROSITE" id="PS00070">
    <property type="entry name" value="ALDEHYDE_DEHYDR_CYS"/>
    <property type="match status" value="1"/>
</dbReference>
<dbReference type="PANTHER" id="PTHR43866">
    <property type="entry name" value="MALONATE-SEMIALDEHYDE DEHYDROGENASE"/>
    <property type="match status" value="1"/>
</dbReference>
<evidence type="ECO:0000256" key="4">
    <source>
        <dbReference type="ARBA" id="ARBA00023027"/>
    </source>
</evidence>
<protein>
    <recommendedName>
        <fullName evidence="2">methylmalonate-semialdehyde dehydrogenase (CoA acylating)</fullName>
        <ecNumber evidence="2">1.2.1.27</ecNumber>
    </recommendedName>
</protein>
<dbReference type="STRING" id="1447883.A0A2B7Z290"/>
<dbReference type="GO" id="GO:0004491">
    <property type="term" value="F:methylmalonate-semialdehyde dehydrogenase (acylating, NAD) activity"/>
    <property type="evidence" value="ECO:0007669"/>
    <property type="project" value="UniProtKB-EC"/>
</dbReference>
<dbReference type="CDD" id="cd07085">
    <property type="entry name" value="ALDH_F6_MMSDH"/>
    <property type="match status" value="1"/>
</dbReference>
<dbReference type="InterPro" id="IPR015590">
    <property type="entry name" value="Aldehyde_DH_dom"/>
</dbReference>
<dbReference type="Pfam" id="PF00171">
    <property type="entry name" value="Aldedh"/>
    <property type="match status" value="1"/>
</dbReference>
<evidence type="ECO:0000313" key="6">
    <source>
        <dbReference type="EMBL" id="PGH27343.1"/>
    </source>
</evidence>
<dbReference type="InterPro" id="IPR016162">
    <property type="entry name" value="Ald_DH_N"/>
</dbReference>
<dbReference type="Gene3D" id="3.40.605.10">
    <property type="entry name" value="Aldehyde Dehydrogenase, Chain A, domain 1"/>
    <property type="match status" value="1"/>
</dbReference>
<comment type="similarity">
    <text evidence="1">Belongs to the aldehyde dehydrogenase family.</text>
</comment>
<dbReference type="Gene3D" id="3.40.309.10">
    <property type="entry name" value="Aldehyde Dehydrogenase, Chain A, domain 2"/>
    <property type="match status" value="1"/>
</dbReference>
<comment type="caution">
    <text evidence="6">The sequence shown here is derived from an EMBL/GenBank/DDBJ whole genome shotgun (WGS) entry which is preliminary data.</text>
</comment>
<name>A0A2B7Z290_POLH7</name>
<feature type="domain" description="Aldehyde dehydrogenase" evidence="5">
    <location>
        <begin position="96"/>
        <end position="561"/>
    </location>
</feature>
<dbReference type="OrthoDB" id="310895at2759"/>
<dbReference type="GO" id="GO:0006210">
    <property type="term" value="P:thymine catabolic process"/>
    <property type="evidence" value="ECO:0007669"/>
    <property type="project" value="TreeGrafter"/>
</dbReference>
<dbReference type="PANTHER" id="PTHR43866:SF3">
    <property type="entry name" value="METHYLMALONATE-SEMIALDEHYDE DEHYDROGENASE [ACYLATING], MITOCHONDRIAL"/>
    <property type="match status" value="1"/>
</dbReference>
<gene>
    <name evidence="6" type="ORF">AJ80_01055</name>
</gene>
<dbReference type="EC" id="1.2.1.27" evidence="2"/>
<dbReference type="InterPro" id="IPR010061">
    <property type="entry name" value="MeMal-semiAld_DH"/>
</dbReference>
<dbReference type="NCBIfam" id="TIGR01722">
    <property type="entry name" value="MMSDH"/>
    <property type="match status" value="1"/>
</dbReference>
<proteinExistence type="inferred from homology"/>
<accession>A0A2B7Z290</accession>
<evidence type="ECO:0000256" key="1">
    <source>
        <dbReference type="ARBA" id="ARBA00009986"/>
    </source>
</evidence>
<dbReference type="FunFam" id="3.40.605.10:FF:000003">
    <property type="entry name" value="Methylmalonate-semialdehyde dehydrogenase [acylating]"/>
    <property type="match status" value="1"/>
</dbReference>
<dbReference type="InterPro" id="IPR016160">
    <property type="entry name" value="Ald_DH_CS_CYS"/>
</dbReference>
<keyword evidence="3" id="KW-0560">Oxidoreductase</keyword>
<dbReference type="SUPFAM" id="SSF53720">
    <property type="entry name" value="ALDH-like"/>
    <property type="match status" value="1"/>
</dbReference>
<dbReference type="Proteomes" id="UP000224634">
    <property type="component" value="Unassembled WGS sequence"/>
</dbReference>
<dbReference type="InterPro" id="IPR016163">
    <property type="entry name" value="Ald_DH_C"/>
</dbReference>
<evidence type="ECO:0000256" key="2">
    <source>
        <dbReference type="ARBA" id="ARBA00013048"/>
    </source>
</evidence>
<dbReference type="GO" id="GO:0006574">
    <property type="term" value="P:L-valine catabolic process"/>
    <property type="evidence" value="ECO:0007669"/>
    <property type="project" value="TreeGrafter"/>
</dbReference>
<dbReference type="EMBL" id="PDNA01000008">
    <property type="protein sequence ID" value="PGH27343.1"/>
    <property type="molecule type" value="Genomic_DNA"/>
</dbReference>
<evidence type="ECO:0000256" key="3">
    <source>
        <dbReference type="ARBA" id="ARBA00023002"/>
    </source>
</evidence>
<dbReference type="GO" id="GO:0005739">
    <property type="term" value="C:mitochondrion"/>
    <property type="evidence" value="ECO:0007669"/>
    <property type="project" value="TreeGrafter"/>
</dbReference>